<dbReference type="AlphaFoldDB" id="A0A1L7XFV3"/>
<name>A0A1L7XFV3_9HELO</name>
<evidence type="ECO:0000313" key="3">
    <source>
        <dbReference type="EMBL" id="CZR63923.1"/>
    </source>
</evidence>
<comment type="similarity">
    <text evidence="1">Belongs to the caleosin family.</text>
</comment>
<dbReference type="PANTHER" id="PTHR31495:SF0">
    <property type="entry name" value="BINDING PROTEIN CALEOSIN, PUTATIVE (AFU_ORTHOLOGUE AFUA_5G13750)-RELATED"/>
    <property type="match status" value="1"/>
</dbReference>
<dbReference type="EMBL" id="FJOG01000025">
    <property type="protein sequence ID" value="CZR63923.1"/>
    <property type="molecule type" value="Genomic_DNA"/>
</dbReference>
<reference evidence="3 4" key="1">
    <citation type="submission" date="2016-03" db="EMBL/GenBank/DDBJ databases">
        <authorList>
            <person name="Ploux O."/>
        </authorList>
    </citation>
    <scope>NUCLEOTIDE SEQUENCE [LARGE SCALE GENOMIC DNA]</scope>
    <source>
        <strain evidence="3 4">UAMH 11012</strain>
    </source>
</reference>
<dbReference type="PANTHER" id="PTHR31495">
    <property type="entry name" value="PEROXYGENASE 3-RELATED"/>
    <property type="match status" value="1"/>
</dbReference>
<proteinExistence type="inferred from homology"/>
<evidence type="ECO:0000256" key="2">
    <source>
        <dbReference type="SAM" id="MobiDB-lite"/>
    </source>
</evidence>
<evidence type="ECO:0000313" key="4">
    <source>
        <dbReference type="Proteomes" id="UP000184330"/>
    </source>
</evidence>
<gene>
    <name evidence="3" type="ORF">PAC_13820</name>
</gene>
<dbReference type="OrthoDB" id="640742at2759"/>
<dbReference type="Pfam" id="PF05042">
    <property type="entry name" value="Caleosin"/>
    <property type="match status" value="1"/>
</dbReference>
<organism evidence="3 4">
    <name type="scientific">Phialocephala subalpina</name>
    <dbReference type="NCBI Taxonomy" id="576137"/>
    <lineage>
        <taxon>Eukaryota</taxon>
        <taxon>Fungi</taxon>
        <taxon>Dikarya</taxon>
        <taxon>Ascomycota</taxon>
        <taxon>Pezizomycotina</taxon>
        <taxon>Leotiomycetes</taxon>
        <taxon>Helotiales</taxon>
        <taxon>Mollisiaceae</taxon>
        <taxon>Phialocephala</taxon>
        <taxon>Phialocephala fortinii species complex</taxon>
    </lineage>
</organism>
<dbReference type="Proteomes" id="UP000184330">
    <property type="component" value="Unassembled WGS sequence"/>
</dbReference>
<sequence length="258" mass="29940">MAPTRTEEDGFAISIPEVPVTEQRRPFIEKESDRKLKDPGTARANEAATTERPHGTTKDGWARNYKHQTVLQQHLSFFDRDADGVIWPQDTFIGFYRLGYNAFLSLLAVFIIHPGFSWPTLTGWIPDPFFRIYVERIHKDKHGSDSGSYDAEGRFMPQKFEDIFTKYAGGDKKGITLREVFTYMKGQRLMIHPFFRIYVERIHKDKHGSDSGSYDAEGRFMPQKFEDIFTKYAGGDKKGITLREVFTYMKGQRLMIKK</sequence>
<feature type="compositionally biased region" description="Basic and acidic residues" evidence="2">
    <location>
        <begin position="22"/>
        <end position="40"/>
    </location>
</feature>
<evidence type="ECO:0000256" key="1">
    <source>
        <dbReference type="ARBA" id="ARBA00006765"/>
    </source>
</evidence>
<feature type="compositionally biased region" description="Basic and acidic residues" evidence="2">
    <location>
        <begin position="49"/>
        <end position="61"/>
    </location>
</feature>
<feature type="region of interest" description="Disordered" evidence="2">
    <location>
        <begin position="1"/>
        <end position="61"/>
    </location>
</feature>
<protein>
    <submittedName>
        <fullName evidence="3">Related to calcium-binding protein caleosin</fullName>
    </submittedName>
</protein>
<accession>A0A1L7XFV3</accession>
<dbReference type="GO" id="GO:0004497">
    <property type="term" value="F:monooxygenase activity"/>
    <property type="evidence" value="ECO:0007669"/>
    <property type="project" value="TreeGrafter"/>
</dbReference>
<keyword evidence="4" id="KW-1185">Reference proteome</keyword>
<dbReference type="STRING" id="576137.A0A1L7XFV3"/>
<dbReference type="InterPro" id="IPR007736">
    <property type="entry name" value="Caleosin-related"/>
</dbReference>
<dbReference type="GO" id="GO:0005509">
    <property type="term" value="F:calcium ion binding"/>
    <property type="evidence" value="ECO:0007669"/>
    <property type="project" value="TreeGrafter"/>
</dbReference>